<dbReference type="InterPro" id="IPR045275">
    <property type="entry name" value="MscS_archaea/bacteria_type"/>
</dbReference>
<proteinExistence type="inferred from homology"/>
<evidence type="ECO:0000256" key="2">
    <source>
        <dbReference type="ARBA" id="ARBA00022692"/>
    </source>
</evidence>
<feature type="transmembrane region" description="Helical" evidence="5">
    <location>
        <begin position="12"/>
        <end position="32"/>
    </location>
</feature>
<keyword evidence="5" id="KW-1003">Cell membrane</keyword>
<evidence type="ECO:0000259" key="7">
    <source>
        <dbReference type="Pfam" id="PF00924"/>
    </source>
</evidence>
<evidence type="ECO:0000313" key="9">
    <source>
        <dbReference type="Proteomes" id="UP001595791"/>
    </source>
</evidence>
<evidence type="ECO:0000256" key="1">
    <source>
        <dbReference type="ARBA" id="ARBA00004370"/>
    </source>
</evidence>
<feature type="transmembrane region" description="Helical" evidence="5">
    <location>
        <begin position="53"/>
        <end position="71"/>
    </location>
</feature>
<keyword evidence="4 5" id="KW-0472">Membrane</keyword>
<dbReference type="Proteomes" id="UP001595791">
    <property type="component" value="Unassembled WGS sequence"/>
</dbReference>
<dbReference type="EMBL" id="JBHSBU010000001">
    <property type="protein sequence ID" value="MFC4158656.1"/>
    <property type="molecule type" value="Genomic_DNA"/>
</dbReference>
<keyword evidence="2 5" id="KW-0812">Transmembrane</keyword>
<evidence type="ECO:0000256" key="6">
    <source>
        <dbReference type="SAM" id="MobiDB-lite"/>
    </source>
</evidence>
<feature type="transmembrane region" description="Helical" evidence="5">
    <location>
        <begin position="77"/>
        <end position="99"/>
    </location>
</feature>
<dbReference type="Pfam" id="PF00924">
    <property type="entry name" value="MS_channel_2nd"/>
    <property type="match status" value="1"/>
</dbReference>
<comment type="function">
    <text evidence="5">Mechanosensitive channel that participates in the regulation of osmotic pressure changes within the cell, opening in response to stretch forces in the membrane lipid bilayer, without the need for other proteins. Contributes to normal resistance to hypoosmotic shock. Forms an ion channel of 1.0 nanosiemens conductance with a slight preference for anions.</text>
</comment>
<protein>
    <recommendedName>
        <fullName evidence="5">Small-conductance mechanosensitive channel</fullName>
    </recommendedName>
</protein>
<dbReference type="PANTHER" id="PTHR30221:SF1">
    <property type="entry name" value="SMALL-CONDUCTANCE MECHANOSENSITIVE CHANNEL"/>
    <property type="match status" value="1"/>
</dbReference>
<keyword evidence="5" id="KW-0407">Ion channel</keyword>
<evidence type="ECO:0000313" key="8">
    <source>
        <dbReference type="EMBL" id="MFC4158656.1"/>
    </source>
</evidence>
<reference evidence="9" key="1">
    <citation type="journal article" date="2019" name="Int. J. Syst. Evol. Microbiol.">
        <title>The Global Catalogue of Microorganisms (GCM) 10K type strain sequencing project: providing services to taxonomists for standard genome sequencing and annotation.</title>
        <authorList>
            <consortium name="The Broad Institute Genomics Platform"/>
            <consortium name="The Broad Institute Genome Sequencing Center for Infectious Disease"/>
            <person name="Wu L."/>
            <person name="Ma J."/>
        </authorList>
    </citation>
    <scope>NUCLEOTIDE SEQUENCE [LARGE SCALE GENOMIC DNA]</scope>
    <source>
        <strain evidence="9">LMG 29894</strain>
    </source>
</reference>
<evidence type="ECO:0000256" key="3">
    <source>
        <dbReference type="ARBA" id="ARBA00022989"/>
    </source>
</evidence>
<keyword evidence="5" id="KW-0997">Cell inner membrane</keyword>
<evidence type="ECO:0000256" key="5">
    <source>
        <dbReference type="RuleBase" id="RU369025"/>
    </source>
</evidence>
<dbReference type="SUPFAM" id="SSF50182">
    <property type="entry name" value="Sm-like ribonucleoproteins"/>
    <property type="match status" value="1"/>
</dbReference>
<dbReference type="Gene3D" id="2.30.30.60">
    <property type="match status" value="1"/>
</dbReference>
<dbReference type="RefSeq" id="WP_378161567.1">
    <property type="nucleotide sequence ID" value="NZ_JBHSBU010000001.1"/>
</dbReference>
<comment type="similarity">
    <text evidence="5">Belongs to the MscS (TC 1.A.23) family.</text>
</comment>
<comment type="caution">
    <text evidence="5">Lacks conserved residue(s) required for the propagation of feature annotation.</text>
</comment>
<comment type="subunit">
    <text evidence="5">Homoheptamer.</text>
</comment>
<feature type="domain" description="Mechanosensitive ion channel MscS" evidence="7">
    <location>
        <begin position="110"/>
        <end position="163"/>
    </location>
</feature>
<comment type="caution">
    <text evidence="8">The sequence shown here is derived from an EMBL/GenBank/DDBJ whole genome shotgun (WGS) entry which is preliminary data.</text>
</comment>
<dbReference type="PANTHER" id="PTHR30221">
    <property type="entry name" value="SMALL-CONDUCTANCE MECHANOSENSITIVE CHANNEL"/>
    <property type="match status" value="1"/>
</dbReference>
<keyword evidence="5" id="KW-0406">Ion transport</keyword>
<dbReference type="InterPro" id="IPR006685">
    <property type="entry name" value="MscS_channel_2nd"/>
</dbReference>
<keyword evidence="9" id="KW-1185">Reference proteome</keyword>
<dbReference type="InterPro" id="IPR023408">
    <property type="entry name" value="MscS_beta-dom_sf"/>
</dbReference>
<evidence type="ECO:0000256" key="4">
    <source>
        <dbReference type="ARBA" id="ARBA00023136"/>
    </source>
</evidence>
<gene>
    <name evidence="8" type="ORF">ACFOW7_04685</name>
</gene>
<accession>A0ABV8MP75</accession>
<name>A0ABV8MP75_9NEIS</name>
<comment type="subcellular location">
    <subcellularLocation>
        <location evidence="5">Cell inner membrane</location>
        <topology evidence="5">Multi-pass membrane protein</topology>
    </subcellularLocation>
    <subcellularLocation>
        <location evidence="1">Membrane</location>
    </subcellularLocation>
</comment>
<feature type="region of interest" description="Disordered" evidence="6">
    <location>
        <begin position="272"/>
        <end position="296"/>
    </location>
</feature>
<dbReference type="InterPro" id="IPR010920">
    <property type="entry name" value="LSM_dom_sf"/>
</dbReference>
<keyword evidence="3 5" id="KW-1133">Transmembrane helix</keyword>
<sequence>MNPLSSIDRSLLIDSAATLGLLVGLFLLRMALQRAITNNPNFSLEQRRRWSVTLRNGLLVAGLISMILIWATELHSLLVSLAAFAVAMVIATKELLLCFSGAVMRSGGRLYDIGDRIEVAGHRGTVIDLNMFSTLLVEDDSQCHQRTGRVVTIPNALLLNSAVVRESFLDRFVTHQFNVPIGPTEDWRAAEHELLRLARAEAAPVLDEIRATAQRMIEQHALSVPVPEPAVTLLLKETDKLMLVVHVPTHLDTRHPVEQRILRGYLDWRSGRPQAEPVAHEETATTGPAKPKASVH</sequence>
<organism evidence="8 9">
    <name type="scientific">Chitinimonas lacunae</name>
    <dbReference type="NCBI Taxonomy" id="1963018"/>
    <lineage>
        <taxon>Bacteria</taxon>
        <taxon>Pseudomonadati</taxon>
        <taxon>Pseudomonadota</taxon>
        <taxon>Betaproteobacteria</taxon>
        <taxon>Neisseriales</taxon>
        <taxon>Chitinibacteraceae</taxon>
        <taxon>Chitinimonas</taxon>
    </lineage>
</organism>
<keyword evidence="5" id="KW-0813">Transport</keyword>